<organism evidence="1 2">
    <name type="scientific">Burkholderia thailandensis</name>
    <dbReference type="NCBI Taxonomy" id="57975"/>
    <lineage>
        <taxon>Bacteria</taxon>
        <taxon>Pseudomonadati</taxon>
        <taxon>Pseudomonadota</taxon>
        <taxon>Betaproteobacteria</taxon>
        <taxon>Burkholderiales</taxon>
        <taxon>Burkholderiaceae</taxon>
        <taxon>Burkholderia</taxon>
        <taxon>pseudomallei group</taxon>
    </lineage>
</organism>
<gene>
    <name evidence="1" type="ORF">C7S16_0502</name>
</gene>
<evidence type="ECO:0000313" key="1">
    <source>
        <dbReference type="EMBL" id="MDW9253784.1"/>
    </source>
</evidence>
<dbReference type="Proteomes" id="UP001272137">
    <property type="component" value="Unassembled WGS sequence"/>
</dbReference>
<dbReference type="EMBL" id="QXCT01000002">
    <property type="protein sequence ID" value="MDW9253784.1"/>
    <property type="molecule type" value="Genomic_DNA"/>
</dbReference>
<reference evidence="1" key="1">
    <citation type="submission" date="2018-08" db="EMBL/GenBank/DDBJ databases">
        <title>Identification of Burkholderia cepacia strains that express a Burkholderia pseudomallei-like capsular polysaccharide.</title>
        <authorList>
            <person name="Burtnick M.N."/>
            <person name="Vongsouvath M."/>
            <person name="Newton P."/>
            <person name="Wuthiekanun V."/>
            <person name="Limmathurotsakul D."/>
            <person name="Brett P.J."/>
            <person name="Chantratita N."/>
            <person name="Dance D.A."/>
        </authorList>
    </citation>
    <scope>NUCLEOTIDE SEQUENCE</scope>
    <source>
        <strain evidence="1">SBXCC001</strain>
    </source>
</reference>
<accession>A0AAW9CT61</accession>
<name>A0AAW9CT61_BURTH</name>
<proteinExistence type="predicted"/>
<sequence>MTQPGLSLHQILWHEEKMQLQYIRRAPRDTSFFVNICIAI</sequence>
<evidence type="ECO:0000313" key="2">
    <source>
        <dbReference type="Proteomes" id="UP001272137"/>
    </source>
</evidence>
<comment type="caution">
    <text evidence="1">The sequence shown here is derived from an EMBL/GenBank/DDBJ whole genome shotgun (WGS) entry which is preliminary data.</text>
</comment>
<protein>
    <submittedName>
        <fullName evidence="1">Uncharacterized protein</fullName>
    </submittedName>
</protein>
<dbReference type="AlphaFoldDB" id="A0AAW9CT61"/>